<feature type="region of interest" description="Disordered" evidence="1">
    <location>
        <begin position="91"/>
        <end position="127"/>
    </location>
</feature>
<organism evidence="3 4">
    <name type="scientific">Roseibacillus ishigakijimensis</name>
    <dbReference type="NCBI Taxonomy" id="454146"/>
    <lineage>
        <taxon>Bacteria</taxon>
        <taxon>Pseudomonadati</taxon>
        <taxon>Verrucomicrobiota</taxon>
        <taxon>Verrucomicrobiia</taxon>
        <taxon>Verrucomicrobiales</taxon>
        <taxon>Verrucomicrobiaceae</taxon>
        <taxon>Roseibacillus</taxon>
    </lineage>
</organism>
<gene>
    <name evidence="3" type="ORF">JIN78_10550</name>
</gene>
<evidence type="ECO:0000313" key="4">
    <source>
        <dbReference type="Proteomes" id="UP000604083"/>
    </source>
</evidence>
<evidence type="ECO:0000256" key="1">
    <source>
        <dbReference type="SAM" id="MobiDB-lite"/>
    </source>
</evidence>
<feature type="chain" id="PRO_5037941435" evidence="2">
    <location>
        <begin position="25"/>
        <end position="127"/>
    </location>
</feature>
<feature type="compositionally biased region" description="Basic residues" evidence="1">
    <location>
        <begin position="112"/>
        <end position="127"/>
    </location>
</feature>
<sequence length="127" mass="14521">MKKALAAVSAFILALVALPNTAQAEIHIRIGSSKTYISGRTSCGCAIYTKRVVCGFDRFHRPVYSYHRQPVRCTCRSVRRAPIVHHRHVYHHPAPHRGHGHHRPAPQSHCRPVPHPRHQHLHPRRGR</sequence>
<dbReference type="AlphaFoldDB" id="A0A934VMZ9"/>
<dbReference type="RefSeq" id="WP_200391935.1">
    <property type="nucleotide sequence ID" value="NZ_JAENIO010000025.1"/>
</dbReference>
<feature type="signal peptide" evidence="2">
    <location>
        <begin position="1"/>
        <end position="24"/>
    </location>
</feature>
<keyword evidence="2" id="KW-0732">Signal</keyword>
<keyword evidence="4" id="KW-1185">Reference proteome</keyword>
<proteinExistence type="predicted"/>
<evidence type="ECO:0000256" key="2">
    <source>
        <dbReference type="SAM" id="SignalP"/>
    </source>
</evidence>
<dbReference type="Proteomes" id="UP000604083">
    <property type="component" value="Unassembled WGS sequence"/>
</dbReference>
<accession>A0A934VMZ9</accession>
<dbReference type="EMBL" id="JAENIO010000025">
    <property type="protein sequence ID" value="MBK1834500.1"/>
    <property type="molecule type" value="Genomic_DNA"/>
</dbReference>
<name>A0A934VMZ9_9BACT</name>
<feature type="compositionally biased region" description="Basic residues" evidence="1">
    <location>
        <begin position="91"/>
        <end position="104"/>
    </location>
</feature>
<comment type="caution">
    <text evidence="3">The sequence shown here is derived from an EMBL/GenBank/DDBJ whole genome shotgun (WGS) entry which is preliminary data.</text>
</comment>
<evidence type="ECO:0000313" key="3">
    <source>
        <dbReference type="EMBL" id="MBK1834500.1"/>
    </source>
</evidence>
<reference evidence="3" key="1">
    <citation type="submission" date="2021-01" db="EMBL/GenBank/DDBJ databases">
        <title>Modified the classification status of verrucomicrobia.</title>
        <authorList>
            <person name="Feng X."/>
        </authorList>
    </citation>
    <scope>NUCLEOTIDE SEQUENCE</scope>
    <source>
        <strain evidence="3">KCTC 12986</strain>
    </source>
</reference>
<protein>
    <submittedName>
        <fullName evidence="3">Uncharacterized protein</fullName>
    </submittedName>
</protein>